<reference evidence="14" key="2">
    <citation type="submission" date="2021-01" db="EMBL/GenBank/DDBJ databases">
        <authorList>
            <person name="Schikora-Tamarit M.A."/>
        </authorList>
    </citation>
    <scope>NUCLEOTIDE SEQUENCE</scope>
    <source>
        <strain evidence="14">CBS6075</strain>
    </source>
</reference>
<dbReference type="AlphaFoldDB" id="A0A9P8P305"/>
<evidence type="ECO:0000313" key="14">
    <source>
        <dbReference type="EMBL" id="KAH3664247.1"/>
    </source>
</evidence>
<dbReference type="InterPro" id="IPR025313">
    <property type="entry name" value="SPB4-like_CTE"/>
</dbReference>
<dbReference type="InterPro" id="IPR027417">
    <property type="entry name" value="P-loop_NTPase"/>
</dbReference>
<keyword evidence="4 10" id="KW-0547">Nucleotide-binding</keyword>
<dbReference type="Gene3D" id="3.40.50.300">
    <property type="entry name" value="P-loop containing nucleotide triphosphate hydrolases"/>
    <property type="match status" value="2"/>
</dbReference>
<dbReference type="InterPro" id="IPR014001">
    <property type="entry name" value="Helicase_ATP-bd"/>
</dbReference>
<evidence type="ECO:0000256" key="11">
    <source>
        <dbReference type="SAM" id="MobiDB-lite"/>
    </source>
</evidence>
<evidence type="ECO:0000256" key="7">
    <source>
        <dbReference type="ARBA" id="ARBA00022840"/>
    </source>
</evidence>
<evidence type="ECO:0000256" key="8">
    <source>
        <dbReference type="ARBA" id="ARBA00022884"/>
    </source>
</evidence>
<dbReference type="OrthoDB" id="422663at2759"/>
<dbReference type="Proteomes" id="UP000769157">
    <property type="component" value="Unassembled WGS sequence"/>
</dbReference>
<evidence type="ECO:0000256" key="1">
    <source>
        <dbReference type="ARBA" id="ARBA00004604"/>
    </source>
</evidence>
<evidence type="ECO:0000256" key="9">
    <source>
        <dbReference type="ARBA" id="ARBA00023242"/>
    </source>
</evidence>
<feature type="region of interest" description="Disordered" evidence="11">
    <location>
        <begin position="1"/>
        <end position="93"/>
    </location>
</feature>
<evidence type="ECO:0000256" key="3">
    <source>
        <dbReference type="ARBA" id="ARBA00022552"/>
    </source>
</evidence>
<dbReference type="PANTHER" id="PTHR24031">
    <property type="entry name" value="RNA HELICASE"/>
    <property type="match status" value="1"/>
</dbReference>
<keyword evidence="7 10" id="KW-0067">ATP-binding</keyword>
<dbReference type="GO" id="GO:0006364">
    <property type="term" value="P:rRNA processing"/>
    <property type="evidence" value="ECO:0007669"/>
    <property type="project" value="UniProtKB-KW"/>
</dbReference>
<keyword evidence="5 10" id="KW-0378">Hydrolase</keyword>
<dbReference type="SMART" id="SM00490">
    <property type="entry name" value="HELICc"/>
    <property type="match status" value="1"/>
</dbReference>
<dbReference type="RefSeq" id="XP_046060519.1">
    <property type="nucleotide sequence ID" value="XM_046205695.1"/>
</dbReference>
<comment type="catalytic activity">
    <reaction evidence="10">
        <text>ATP + H2O = ADP + phosphate + H(+)</text>
        <dbReference type="Rhea" id="RHEA:13065"/>
        <dbReference type="ChEBI" id="CHEBI:15377"/>
        <dbReference type="ChEBI" id="CHEBI:15378"/>
        <dbReference type="ChEBI" id="CHEBI:30616"/>
        <dbReference type="ChEBI" id="CHEBI:43474"/>
        <dbReference type="ChEBI" id="CHEBI:456216"/>
        <dbReference type="EC" id="3.6.4.13"/>
    </reaction>
</comment>
<keyword evidence="2" id="KW-0690">Ribosome biogenesis</keyword>
<comment type="similarity">
    <text evidence="10">Belongs to the DEAD box helicase family.</text>
</comment>
<evidence type="ECO:0000256" key="10">
    <source>
        <dbReference type="RuleBase" id="RU365068"/>
    </source>
</evidence>
<dbReference type="PROSITE" id="PS51194">
    <property type="entry name" value="HELICASE_CTER"/>
    <property type="match status" value="1"/>
</dbReference>
<dbReference type="GO" id="GO:0005730">
    <property type="term" value="C:nucleolus"/>
    <property type="evidence" value="ECO:0007669"/>
    <property type="project" value="UniProtKB-SubCell"/>
</dbReference>
<dbReference type="Pfam" id="PF00270">
    <property type="entry name" value="DEAD"/>
    <property type="match status" value="1"/>
</dbReference>
<dbReference type="InterPro" id="IPR001650">
    <property type="entry name" value="Helicase_C-like"/>
</dbReference>
<dbReference type="GO" id="GO:0016787">
    <property type="term" value="F:hydrolase activity"/>
    <property type="evidence" value="ECO:0007669"/>
    <property type="project" value="UniProtKB-KW"/>
</dbReference>
<keyword evidence="9" id="KW-0539">Nucleus</keyword>
<accession>A0A9P8P305</accession>
<dbReference type="GO" id="GO:0003724">
    <property type="term" value="F:RNA helicase activity"/>
    <property type="evidence" value="ECO:0007669"/>
    <property type="project" value="UniProtKB-EC"/>
</dbReference>
<evidence type="ECO:0000256" key="4">
    <source>
        <dbReference type="ARBA" id="ARBA00022741"/>
    </source>
</evidence>
<feature type="compositionally biased region" description="Basic and acidic residues" evidence="11">
    <location>
        <begin position="39"/>
        <end position="49"/>
    </location>
</feature>
<dbReference type="Pfam" id="PF13959">
    <property type="entry name" value="CTE_SPB4"/>
    <property type="match status" value="1"/>
</dbReference>
<evidence type="ECO:0000259" key="12">
    <source>
        <dbReference type="PROSITE" id="PS51192"/>
    </source>
</evidence>
<dbReference type="CDD" id="cd17949">
    <property type="entry name" value="DEADc_DDX31"/>
    <property type="match status" value="1"/>
</dbReference>
<dbReference type="CDD" id="cd18787">
    <property type="entry name" value="SF2_C_DEAD"/>
    <property type="match status" value="1"/>
</dbReference>
<protein>
    <recommendedName>
        <fullName evidence="10">ATP-dependent RNA helicase</fullName>
        <ecNumber evidence="10">3.6.4.13</ecNumber>
    </recommendedName>
</protein>
<evidence type="ECO:0000259" key="13">
    <source>
        <dbReference type="PROSITE" id="PS51194"/>
    </source>
</evidence>
<name>A0A9P8P305_9ASCO</name>
<comment type="caution">
    <text evidence="14">The sequence shown here is derived from an EMBL/GenBank/DDBJ whole genome shotgun (WGS) entry which is preliminary data.</text>
</comment>
<dbReference type="PROSITE" id="PS51192">
    <property type="entry name" value="HELICASE_ATP_BIND_1"/>
    <property type="match status" value="1"/>
</dbReference>
<gene>
    <name evidence="14" type="ORF">OGAPHI_004599</name>
</gene>
<sequence>MEDDLILNFASEPPAKRQKVKVTGGKWKDRRKSQLVSEGRGRSEKKDKNSVNQIKLGERKKQNTEESVDKEDRPRKQAFPEGRGEGGKNNTYVSSLFTQNPEIQDRPVQEFDVLSPSNAPIDTSSFAGLGINANLASHLSNKRLQNPTKIQQQVIPRLLTGSNDLFVQAQTGSGKTLAFALPIFQKLMEIPDLDRTSGLFALVLAPTRELATQIYSVFESLSHCDHRIVAGNVIGGEKKKSEKARLRKGVNVLVATPGRLVDHIEHTQNLNLSQIRYVVLDEGDRLMELGFEESIAKILSAVSSSAAPSKYQSLPAKRINILCSATIKPNVKKLGEISLEKAELVTTSEQVTKVPDQLLQQVVVVPPKLRFVTLAGTLKNLIKDQTASKTIVFFSCSGSVDFHFIALTRKTSSEDTTGSLFGSTIFKLHGSLSQQTRTSTLKDFTNCSTNAILLCTDVASRGLDLPHINNVVEFDPPFALEDHLHRVGRTARAGSQGNSVLFLLPGDEENYLKLVEPLHPGGVQFKKYEAVLKEAFEKAGEKGGSWDTQATTFHLELERWLLEEPRAKEIAGNGFMSHIKAYATHLAAERECFNVKKIHLGHLAKSFGLRETPKKLASGGERKKKEDGRSKMLRMAKMHLQSQSEEFNTFA</sequence>
<organism evidence="14 15">
    <name type="scientific">Ogataea philodendri</name>
    <dbReference type="NCBI Taxonomy" id="1378263"/>
    <lineage>
        <taxon>Eukaryota</taxon>
        <taxon>Fungi</taxon>
        <taxon>Dikarya</taxon>
        <taxon>Ascomycota</taxon>
        <taxon>Saccharomycotina</taxon>
        <taxon>Pichiomycetes</taxon>
        <taxon>Pichiales</taxon>
        <taxon>Pichiaceae</taxon>
        <taxon>Ogataea</taxon>
    </lineage>
</organism>
<dbReference type="Pfam" id="PF00271">
    <property type="entry name" value="Helicase_C"/>
    <property type="match status" value="1"/>
</dbReference>
<comment type="domain">
    <text evidence="10">The Q motif is unique to and characteristic of the DEAD box family of RNA helicases and controls ATP binding and hydrolysis.</text>
</comment>
<keyword evidence="3" id="KW-0698">rRNA processing</keyword>
<proteinExistence type="inferred from homology"/>
<dbReference type="GO" id="GO:0003723">
    <property type="term" value="F:RNA binding"/>
    <property type="evidence" value="ECO:0007669"/>
    <property type="project" value="UniProtKB-UniRule"/>
</dbReference>
<comment type="subcellular location">
    <subcellularLocation>
        <location evidence="1">Nucleus</location>
        <location evidence="1">Nucleolus</location>
    </subcellularLocation>
</comment>
<dbReference type="EC" id="3.6.4.13" evidence="10"/>
<dbReference type="SMART" id="SM01178">
    <property type="entry name" value="DUF4217"/>
    <property type="match status" value="1"/>
</dbReference>
<keyword evidence="8 10" id="KW-0694">RNA-binding</keyword>
<evidence type="ECO:0000256" key="2">
    <source>
        <dbReference type="ARBA" id="ARBA00022517"/>
    </source>
</evidence>
<dbReference type="SUPFAM" id="SSF52540">
    <property type="entry name" value="P-loop containing nucleoside triphosphate hydrolases"/>
    <property type="match status" value="1"/>
</dbReference>
<dbReference type="EMBL" id="JAEUBE010000327">
    <property type="protein sequence ID" value="KAH3664247.1"/>
    <property type="molecule type" value="Genomic_DNA"/>
</dbReference>
<keyword evidence="15" id="KW-1185">Reference proteome</keyword>
<feature type="domain" description="Helicase C-terminal" evidence="13">
    <location>
        <begin position="377"/>
        <end position="533"/>
    </location>
</feature>
<keyword evidence="6 10" id="KW-0347">Helicase</keyword>
<dbReference type="SMART" id="SM00487">
    <property type="entry name" value="DEXDc"/>
    <property type="match status" value="1"/>
</dbReference>
<feature type="domain" description="Helicase ATP-binding" evidence="12">
    <location>
        <begin position="156"/>
        <end position="345"/>
    </location>
</feature>
<reference evidence="14" key="1">
    <citation type="journal article" date="2021" name="Open Biol.">
        <title>Shared evolutionary footprints suggest mitochondrial oxidative damage underlies multiple complex I losses in fungi.</title>
        <authorList>
            <person name="Schikora-Tamarit M.A."/>
            <person name="Marcet-Houben M."/>
            <person name="Nosek J."/>
            <person name="Gabaldon T."/>
        </authorList>
    </citation>
    <scope>NUCLEOTIDE SEQUENCE</scope>
    <source>
        <strain evidence="14">CBS6075</strain>
    </source>
</reference>
<evidence type="ECO:0000256" key="5">
    <source>
        <dbReference type="ARBA" id="ARBA00022801"/>
    </source>
</evidence>
<evidence type="ECO:0000313" key="15">
    <source>
        <dbReference type="Proteomes" id="UP000769157"/>
    </source>
</evidence>
<evidence type="ECO:0000256" key="6">
    <source>
        <dbReference type="ARBA" id="ARBA00022806"/>
    </source>
</evidence>
<comment type="function">
    <text evidence="10">RNA helicase.</text>
</comment>
<dbReference type="GeneID" id="70236564"/>
<dbReference type="GO" id="GO:0005524">
    <property type="term" value="F:ATP binding"/>
    <property type="evidence" value="ECO:0007669"/>
    <property type="project" value="UniProtKB-UniRule"/>
</dbReference>
<dbReference type="InterPro" id="IPR011545">
    <property type="entry name" value="DEAD/DEAH_box_helicase_dom"/>
</dbReference>